<name>A0AAU9CMZ2_9ACTN</name>
<dbReference type="EMBL" id="AP025285">
    <property type="protein sequence ID" value="BDC90931.1"/>
    <property type="molecule type" value="Genomic_DNA"/>
</dbReference>
<evidence type="ECO:0000313" key="13">
    <source>
        <dbReference type="EMBL" id="BDC90931.1"/>
    </source>
</evidence>
<dbReference type="InterPro" id="IPR018211">
    <property type="entry name" value="ADH_Fe_CS"/>
</dbReference>
<keyword evidence="14" id="KW-1185">Reference proteome</keyword>
<keyword evidence="3" id="KW-0560">Oxidoreductase</keyword>
<reference evidence="13" key="1">
    <citation type="submission" date="2021-11" db="EMBL/GenBank/DDBJ databases">
        <title>Complete genome sequence of Atopobiaceae bacterium TOC12.</title>
        <authorList>
            <person name="Morinaga K."/>
            <person name="Kusada H."/>
            <person name="Tamaki H."/>
        </authorList>
    </citation>
    <scope>NUCLEOTIDE SEQUENCE</scope>
    <source>
        <strain evidence="13">TOC12</strain>
    </source>
</reference>
<dbReference type="NCBIfam" id="NF006941">
    <property type="entry name" value="PRK09423.1"/>
    <property type="match status" value="1"/>
</dbReference>
<feature type="binding site" evidence="9">
    <location>
        <position position="171"/>
    </location>
    <ligand>
        <name>glycerol</name>
        <dbReference type="ChEBI" id="CHEBI:17754"/>
    </ligand>
</feature>
<evidence type="ECO:0000259" key="12">
    <source>
        <dbReference type="Pfam" id="PF00465"/>
    </source>
</evidence>
<evidence type="ECO:0000256" key="3">
    <source>
        <dbReference type="ARBA" id="ARBA00023002"/>
    </source>
</evidence>
<dbReference type="AlphaFoldDB" id="A0AAU9CMZ2"/>
<dbReference type="SUPFAM" id="SSF56796">
    <property type="entry name" value="Dehydroquinate synthase-like"/>
    <property type="match status" value="1"/>
</dbReference>
<evidence type="ECO:0000256" key="6">
    <source>
        <dbReference type="ARBA" id="ARBA00039147"/>
    </source>
</evidence>
<feature type="binding site" evidence="11">
    <location>
        <begin position="94"/>
        <end position="98"/>
    </location>
    <ligand>
        <name>NAD(+)</name>
        <dbReference type="ChEBI" id="CHEBI:57540"/>
    </ligand>
</feature>
<feature type="binding site" evidence="9">
    <location>
        <position position="254"/>
    </location>
    <ligand>
        <name>glycerol</name>
        <dbReference type="ChEBI" id="CHEBI:17754"/>
    </ligand>
</feature>
<feature type="binding site" evidence="11">
    <location>
        <position position="131"/>
    </location>
    <ligand>
        <name>NAD(+)</name>
        <dbReference type="ChEBI" id="CHEBI:57540"/>
    </ligand>
</feature>
<organism evidence="13 14">
    <name type="scientific">Leptogranulimonas caecicola</name>
    <dbReference type="NCBI Taxonomy" id="2894156"/>
    <lineage>
        <taxon>Bacteria</taxon>
        <taxon>Bacillati</taxon>
        <taxon>Actinomycetota</taxon>
        <taxon>Coriobacteriia</taxon>
        <taxon>Coriobacteriales</taxon>
        <taxon>Kribbibacteriaceae</taxon>
        <taxon>Leptogranulimonas</taxon>
    </lineage>
</organism>
<comment type="similarity">
    <text evidence="1">Belongs to the iron-containing alcohol dehydrogenase family.</text>
</comment>
<dbReference type="Proteomes" id="UP001431186">
    <property type="component" value="Chromosome"/>
</dbReference>
<evidence type="ECO:0000256" key="11">
    <source>
        <dbReference type="PIRSR" id="PIRSR000112-3"/>
    </source>
</evidence>
<accession>A0AAU9CMZ2</accession>
<evidence type="ECO:0000256" key="8">
    <source>
        <dbReference type="ARBA" id="ARBA00049006"/>
    </source>
</evidence>
<evidence type="ECO:0000256" key="5">
    <source>
        <dbReference type="ARBA" id="ARBA00037918"/>
    </source>
</evidence>
<dbReference type="Gene3D" id="3.40.50.1970">
    <property type="match status" value="1"/>
</dbReference>
<evidence type="ECO:0000256" key="10">
    <source>
        <dbReference type="PIRSR" id="PIRSR000112-2"/>
    </source>
</evidence>
<comment type="cofactor">
    <cofactor evidence="9">
        <name>Zn(2+)</name>
        <dbReference type="ChEBI" id="CHEBI:29105"/>
    </cofactor>
    <text evidence="9">Binds 1 zinc ion per subunit.</text>
</comment>
<feature type="binding site" evidence="9">
    <location>
        <position position="271"/>
    </location>
    <ligand>
        <name>glycerol</name>
        <dbReference type="ChEBI" id="CHEBI:17754"/>
    </ligand>
</feature>
<feature type="domain" description="Alcohol dehydrogenase iron-type/glycerol dehydrogenase GldA" evidence="12">
    <location>
        <begin position="8"/>
        <end position="153"/>
    </location>
</feature>
<feature type="binding site" evidence="11">
    <location>
        <position position="125"/>
    </location>
    <ligand>
        <name>NAD(+)</name>
        <dbReference type="ChEBI" id="CHEBI:57540"/>
    </ligand>
</feature>
<dbReference type="PIRSF" id="PIRSF000112">
    <property type="entry name" value="Glycerol_dehydrogenase"/>
    <property type="match status" value="1"/>
</dbReference>
<evidence type="ECO:0000256" key="7">
    <source>
        <dbReference type="ARBA" id="ARBA00040132"/>
    </source>
</evidence>
<keyword evidence="9" id="KW-0862">Zinc</keyword>
<comment type="pathway">
    <text evidence="5">Polyol metabolism; glycerol fermentation; glycerone phosphate from glycerol (oxidative route): step 1/2.</text>
</comment>
<dbReference type="CDD" id="cd08170">
    <property type="entry name" value="GlyDH"/>
    <property type="match status" value="1"/>
</dbReference>
<protein>
    <recommendedName>
        <fullName evidence="7">Glycerol dehydrogenase</fullName>
        <ecNumber evidence="6">1.1.1.6</ecNumber>
    </recommendedName>
</protein>
<feature type="binding site" evidence="10">
    <location>
        <position position="121"/>
    </location>
    <ligand>
        <name>glycerol</name>
        <dbReference type="ChEBI" id="CHEBI:17754"/>
    </ligand>
</feature>
<dbReference type="GO" id="GO:0008888">
    <property type="term" value="F:glycerol dehydrogenase (NAD+) activity"/>
    <property type="evidence" value="ECO:0007669"/>
    <property type="project" value="UniProtKB-EC"/>
</dbReference>
<dbReference type="GO" id="GO:0046872">
    <property type="term" value="F:metal ion binding"/>
    <property type="evidence" value="ECO:0007669"/>
    <property type="project" value="UniProtKB-KW"/>
</dbReference>
<keyword evidence="4 11" id="KW-0520">NAD</keyword>
<gene>
    <name evidence="13" type="primary">gldA_1</name>
    <name evidence="13" type="ORF">ATTO_08030</name>
</gene>
<dbReference type="PANTHER" id="PTHR43616:SF5">
    <property type="entry name" value="GLYCEROL DEHYDROGENASE 1"/>
    <property type="match status" value="1"/>
</dbReference>
<feature type="binding site" evidence="11">
    <location>
        <position position="127"/>
    </location>
    <ligand>
        <name>NAD(+)</name>
        <dbReference type="ChEBI" id="CHEBI:57540"/>
    </ligand>
</feature>
<evidence type="ECO:0000256" key="9">
    <source>
        <dbReference type="PIRSR" id="PIRSR000112-1"/>
    </source>
</evidence>
<evidence type="ECO:0000256" key="1">
    <source>
        <dbReference type="ARBA" id="ARBA00007358"/>
    </source>
</evidence>
<sequence length="363" mass="38602">MYKAMRAPSMYAQSPDCLNDFYDICKGYGKRFLFICSHSGLAAAEPKITKSCDGTDSYLRFEQFGGISSEGEITKMGQIVVDDDIDVVCGIGGGSAIDTAKATAFYQGKPVVIIPTVAATDAPCTGLSVIYHDDGSFAEYLFYPKNPDVVIVDSTIIMDAPVKFLVAGMGDALGTYYEARACQRTKSLSLENTEVTLSAMALCTLCRDTLIKDGFRAKVAAEKGVMVPALESCIEANIYLSGVGADNAGLCVAHSVYNGTTALEECESIPHGNIVAFGTLVQLVLEDAPDEELAEVMEFMDAVDLPLTLEAINITDPSHVAIAAQMACVPGESIHNFAGDVTPEQLTAAMFQADALGHAFLED</sequence>
<proteinExistence type="inferred from homology"/>
<dbReference type="RefSeq" id="WP_265592294.1">
    <property type="nucleotide sequence ID" value="NZ_AP025285.1"/>
</dbReference>
<dbReference type="Pfam" id="PF00465">
    <property type="entry name" value="Fe-ADH"/>
    <property type="match status" value="1"/>
</dbReference>
<dbReference type="Gene3D" id="1.20.1090.10">
    <property type="entry name" value="Dehydroquinate synthase-like - alpha domain"/>
    <property type="match status" value="1"/>
</dbReference>
<dbReference type="InterPro" id="IPR016205">
    <property type="entry name" value="Glycerol_DH"/>
</dbReference>
<evidence type="ECO:0000313" key="14">
    <source>
        <dbReference type="Proteomes" id="UP001431186"/>
    </source>
</evidence>
<dbReference type="InterPro" id="IPR001670">
    <property type="entry name" value="ADH_Fe/GldA"/>
</dbReference>
<dbReference type="GO" id="GO:0005829">
    <property type="term" value="C:cytosol"/>
    <property type="evidence" value="ECO:0007669"/>
    <property type="project" value="TreeGrafter"/>
</dbReference>
<dbReference type="KEGG" id="lcal:ATTO_08030"/>
<evidence type="ECO:0000256" key="4">
    <source>
        <dbReference type="ARBA" id="ARBA00023027"/>
    </source>
</evidence>
<dbReference type="EC" id="1.1.1.6" evidence="6"/>
<keyword evidence="2 9" id="KW-0479">Metal-binding</keyword>
<dbReference type="PROSITE" id="PS00913">
    <property type="entry name" value="ADH_IRON_1"/>
    <property type="match status" value="1"/>
</dbReference>
<evidence type="ECO:0000256" key="2">
    <source>
        <dbReference type="ARBA" id="ARBA00022723"/>
    </source>
</evidence>
<comment type="catalytic activity">
    <reaction evidence="8">
        <text>glycerol + NAD(+) = dihydroxyacetone + NADH + H(+)</text>
        <dbReference type="Rhea" id="RHEA:13769"/>
        <dbReference type="ChEBI" id="CHEBI:15378"/>
        <dbReference type="ChEBI" id="CHEBI:16016"/>
        <dbReference type="ChEBI" id="CHEBI:17754"/>
        <dbReference type="ChEBI" id="CHEBI:57540"/>
        <dbReference type="ChEBI" id="CHEBI:57945"/>
        <dbReference type="EC" id="1.1.1.6"/>
    </reaction>
</comment>
<dbReference type="PANTHER" id="PTHR43616">
    <property type="entry name" value="GLYCEROL DEHYDROGENASE"/>
    <property type="match status" value="1"/>
</dbReference>